<dbReference type="InterPro" id="IPR010675">
    <property type="entry name" value="Bin3_C"/>
</dbReference>
<organism evidence="8 9">
    <name type="scientific">Rhynocoris fuscipes</name>
    <dbReference type="NCBI Taxonomy" id="488301"/>
    <lineage>
        <taxon>Eukaryota</taxon>
        <taxon>Metazoa</taxon>
        <taxon>Ecdysozoa</taxon>
        <taxon>Arthropoda</taxon>
        <taxon>Hexapoda</taxon>
        <taxon>Insecta</taxon>
        <taxon>Pterygota</taxon>
        <taxon>Neoptera</taxon>
        <taxon>Paraneoptera</taxon>
        <taxon>Hemiptera</taxon>
        <taxon>Heteroptera</taxon>
        <taxon>Panheteroptera</taxon>
        <taxon>Cimicomorpha</taxon>
        <taxon>Reduviidae</taxon>
        <taxon>Harpactorinae</taxon>
        <taxon>Harpactorini</taxon>
        <taxon>Rhynocoris</taxon>
    </lineage>
</organism>
<name>A0AAW1DKH3_9HEMI</name>
<evidence type="ECO:0000256" key="4">
    <source>
        <dbReference type="ARBA" id="ARBA00022691"/>
    </source>
</evidence>
<feature type="domain" description="Bin3-type SAM" evidence="7">
    <location>
        <begin position="29"/>
        <end position="239"/>
    </location>
</feature>
<evidence type="ECO:0000256" key="3">
    <source>
        <dbReference type="ARBA" id="ARBA00022679"/>
    </source>
</evidence>
<dbReference type="PANTHER" id="PTHR12315:SF1">
    <property type="entry name" value="RNA 5'-MONOPHOSPHATE METHYLTRANSFERASE"/>
    <property type="match status" value="1"/>
</dbReference>
<evidence type="ECO:0000259" key="7">
    <source>
        <dbReference type="PROSITE" id="PS51515"/>
    </source>
</evidence>
<evidence type="ECO:0000256" key="1">
    <source>
        <dbReference type="ARBA" id="ARBA00008361"/>
    </source>
</evidence>
<dbReference type="PROSITE" id="PS51515">
    <property type="entry name" value="BIN3_SAM"/>
    <property type="match status" value="1"/>
</dbReference>
<evidence type="ECO:0000256" key="6">
    <source>
        <dbReference type="RuleBase" id="RU367087"/>
    </source>
</evidence>
<evidence type="ECO:0000256" key="5">
    <source>
        <dbReference type="PROSITE-ProRule" id="PRU00848"/>
    </source>
</evidence>
<protein>
    <recommendedName>
        <fullName evidence="6">RNA methyltransferase</fullName>
        <ecNumber evidence="6">2.1.1.-</ecNumber>
    </recommendedName>
</protein>
<keyword evidence="4 5" id="KW-0949">S-adenosyl-L-methionine</keyword>
<dbReference type="GO" id="GO:0005737">
    <property type="term" value="C:cytoplasm"/>
    <property type="evidence" value="ECO:0007669"/>
    <property type="project" value="TreeGrafter"/>
</dbReference>
<keyword evidence="3 6" id="KW-0808">Transferase</keyword>
<dbReference type="AlphaFoldDB" id="A0AAW1DKH3"/>
<dbReference type="SUPFAM" id="SSF53335">
    <property type="entry name" value="S-adenosyl-L-methionine-dependent methyltransferases"/>
    <property type="match status" value="1"/>
</dbReference>
<dbReference type="GO" id="GO:0008171">
    <property type="term" value="F:O-methyltransferase activity"/>
    <property type="evidence" value="ECO:0007669"/>
    <property type="project" value="UniProtKB-UniRule"/>
</dbReference>
<evidence type="ECO:0000313" key="8">
    <source>
        <dbReference type="EMBL" id="KAK9510713.1"/>
    </source>
</evidence>
<dbReference type="InterPro" id="IPR029063">
    <property type="entry name" value="SAM-dependent_MTases_sf"/>
</dbReference>
<sequence length="239" mass="27958">MSEPISSQYEPGSVENGNFANYYTFYPPQERMQLIPFDLLFSKGESLLCLDIGCNTGELTVALYNEINNHQALLQKGNSKILGVDLDPILIQRAVQANTSQYIKFECVNVLNEEFNSICNSFLNFHSKVRFDVIFIFSVTMWIHLNNGDEGLKLFLKNISEKTDLIVLEPQPWKCYKAAVRRRKRAKKSIFKFWDEIKSRDTIEEDLSKYLYECSFECIWKSDRTSWGRIISLYKRIER</sequence>
<dbReference type="CDD" id="cd02440">
    <property type="entry name" value="AdoMet_MTases"/>
    <property type="match status" value="1"/>
</dbReference>
<evidence type="ECO:0000256" key="2">
    <source>
        <dbReference type="ARBA" id="ARBA00022603"/>
    </source>
</evidence>
<gene>
    <name evidence="8" type="ORF">O3M35_005447</name>
</gene>
<dbReference type="PANTHER" id="PTHR12315">
    <property type="entry name" value="BICOID-INTERACTING PROTEIN RELATED"/>
    <property type="match status" value="1"/>
</dbReference>
<evidence type="ECO:0000313" key="9">
    <source>
        <dbReference type="Proteomes" id="UP001461498"/>
    </source>
</evidence>
<dbReference type="GO" id="GO:2000632">
    <property type="term" value="P:negative regulation of pre-miRNA processing"/>
    <property type="evidence" value="ECO:0007669"/>
    <property type="project" value="TreeGrafter"/>
</dbReference>
<dbReference type="EMBL" id="JAPXFL010000002">
    <property type="protein sequence ID" value="KAK9510713.1"/>
    <property type="molecule type" value="Genomic_DNA"/>
</dbReference>
<comment type="similarity">
    <text evidence="1 6">Belongs to the methyltransferase superfamily.</text>
</comment>
<dbReference type="EC" id="2.1.1.-" evidence="6"/>
<dbReference type="GO" id="GO:0032259">
    <property type="term" value="P:methylation"/>
    <property type="evidence" value="ECO:0007669"/>
    <property type="project" value="UniProtKB-KW"/>
</dbReference>
<comment type="caution">
    <text evidence="8">The sequence shown here is derived from an EMBL/GenBank/DDBJ whole genome shotgun (WGS) entry which is preliminary data.</text>
</comment>
<keyword evidence="2 6" id="KW-0489">Methyltransferase</keyword>
<accession>A0AAW1DKH3</accession>
<dbReference type="GO" id="GO:0008173">
    <property type="term" value="F:RNA methyltransferase activity"/>
    <property type="evidence" value="ECO:0007669"/>
    <property type="project" value="UniProtKB-UniRule"/>
</dbReference>
<dbReference type="InterPro" id="IPR024160">
    <property type="entry name" value="BIN3_SAM-bd_dom"/>
</dbReference>
<dbReference type="Pfam" id="PF06859">
    <property type="entry name" value="Bin3"/>
    <property type="match status" value="1"/>
</dbReference>
<reference evidence="8 9" key="1">
    <citation type="submission" date="2022-12" db="EMBL/GenBank/DDBJ databases">
        <title>Chromosome-level genome assembly of true bugs.</title>
        <authorList>
            <person name="Ma L."/>
            <person name="Li H."/>
        </authorList>
    </citation>
    <scope>NUCLEOTIDE SEQUENCE [LARGE SCALE GENOMIC DNA]</scope>
    <source>
        <strain evidence="8">Lab_2022b</strain>
    </source>
</reference>
<keyword evidence="9" id="KW-1185">Reference proteome</keyword>
<dbReference type="InterPro" id="IPR039772">
    <property type="entry name" value="Bin3-like"/>
</dbReference>
<dbReference type="Proteomes" id="UP001461498">
    <property type="component" value="Unassembled WGS sequence"/>
</dbReference>
<dbReference type="Gene3D" id="3.40.50.150">
    <property type="entry name" value="Vaccinia Virus protein VP39"/>
    <property type="match status" value="1"/>
</dbReference>
<proteinExistence type="inferred from homology"/>